<evidence type="ECO:0000313" key="2">
    <source>
        <dbReference type="EMBL" id="PVY44531.1"/>
    </source>
</evidence>
<feature type="compositionally biased region" description="Gly residues" evidence="1">
    <location>
        <begin position="257"/>
        <end position="285"/>
    </location>
</feature>
<feature type="region of interest" description="Disordered" evidence="1">
    <location>
        <begin position="192"/>
        <end position="320"/>
    </location>
</feature>
<keyword evidence="3" id="KW-1185">Reference proteome</keyword>
<accession>A0A2U1B7D5</accession>
<evidence type="ECO:0000256" key="1">
    <source>
        <dbReference type="SAM" id="MobiDB-lite"/>
    </source>
</evidence>
<feature type="compositionally biased region" description="Low complexity" evidence="1">
    <location>
        <begin position="195"/>
        <end position="219"/>
    </location>
</feature>
<proteinExistence type="predicted"/>
<dbReference type="Proteomes" id="UP000245959">
    <property type="component" value="Unassembled WGS sequence"/>
</dbReference>
<dbReference type="EMBL" id="QEKH01000006">
    <property type="protein sequence ID" value="PVY44531.1"/>
    <property type="molecule type" value="Genomic_DNA"/>
</dbReference>
<feature type="compositionally biased region" description="Gly residues" evidence="1">
    <location>
        <begin position="303"/>
        <end position="317"/>
    </location>
</feature>
<gene>
    <name evidence="2" type="ORF">C8D82_10648</name>
</gene>
<feature type="compositionally biased region" description="Gly residues" evidence="1">
    <location>
        <begin position="220"/>
        <end position="234"/>
    </location>
</feature>
<protein>
    <submittedName>
        <fullName evidence="2">Uncharacterized protein</fullName>
    </submittedName>
</protein>
<comment type="caution">
    <text evidence="2">The sequence shown here is derived from an EMBL/GenBank/DDBJ whole genome shotgun (WGS) entry which is preliminary data.</text>
</comment>
<dbReference type="GeneID" id="78294484"/>
<dbReference type="AlphaFoldDB" id="A0A2U1B7D5"/>
<name>A0A2U1B7D5_9BACT</name>
<feature type="compositionally biased region" description="Pro residues" evidence="1">
    <location>
        <begin position="287"/>
        <end position="297"/>
    </location>
</feature>
<evidence type="ECO:0000313" key="3">
    <source>
        <dbReference type="Proteomes" id="UP000245959"/>
    </source>
</evidence>
<organism evidence="2 3">
    <name type="scientific">Victivallis vadensis</name>
    <dbReference type="NCBI Taxonomy" id="172901"/>
    <lineage>
        <taxon>Bacteria</taxon>
        <taxon>Pseudomonadati</taxon>
        <taxon>Lentisphaerota</taxon>
        <taxon>Lentisphaeria</taxon>
        <taxon>Victivallales</taxon>
        <taxon>Victivallaceae</taxon>
        <taxon>Victivallis</taxon>
    </lineage>
</organism>
<sequence length="417" mass="41977">MSDSFLPAVTAGDGIAVERTVYGYRVHLDQESIPAAAASEPYTGYFKVIAAEEGGSVRIVDGSVGNTGAPAGYVYIDRFYLQEEVVESGAPAIGLRRFRVPVPAGTLAVDGSGIATLALTLVADGGPYDDPCWGKVSISTAYRFTTEVPKPETGEFIVVLAKVRREPDGTLAVFQQQHGVPEGAIQLKGIELESDSGSGSGSESSGSSESGGESESGGNSESGGGEGPGGGSESEGGDFSESGSDGDGSGAESESSGEGGGESSGEGGEESSGGGSESGGEGSGGEPPDPPDPPGPPDESSSGGEGSGGDGSGGGGSSSDEVIPGQYYLVCHRRFVATWGCLADGAGIYPEILTLQAPFSFTLGCTDVPHFNPDTGEPNMPTANLYSLIAGPFEEKLGADNYLYANLESINRSCLGE</sequence>
<reference evidence="2 3" key="1">
    <citation type="submission" date="2018-04" db="EMBL/GenBank/DDBJ databases">
        <title>Genomic Encyclopedia of Type Strains, Phase IV (KMG-IV): sequencing the most valuable type-strain genomes for metagenomic binning, comparative biology and taxonomic classification.</title>
        <authorList>
            <person name="Goeker M."/>
        </authorList>
    </citation>
    <scope>NUCLEOTIDE SEQUENCE [LARGE SCALE GENOMIC DNA]</scope>
    <source>
        <strain evidence="2 3">DSM 14823</strain>
    </source>
</reference>
<dbReference type="RefSeq" id="WP_116883166.1">
    <property type="nucleotide sequence ID" value="NZ_CABMMC010000005.1"/>
</dbReference>